<feature type="domain" description="HTH tetR-type" evidence="3">
    <location>
        <begin position="12"/>
        <end position="72"/>
    </location>
</feature>
<dbReference type="InterPro" id="IPR050624">
    <property type="entry name" value="HTH-type_Tx_Regulator"/>
</dbReference>
<dbReference type="PANTHER" id="PTHR43479:SF23">
    <property type="entry name" value="HTH TETR-TYPE DOMAIN-CONTAINING PROTEIN"/>
    <property type="match status" value="1"/>
</dbReference>
<dbReference type="SUPFAM" id="SSF46689">
    <property type="entry name" value="Homeodomain-like"/>
    <property type="match status" value="1"/>
</dbReference>
<evidence type="ECO:0000256" key="2">
    <source>
        <dbReference type="PROSITE-ProRule" id="PRU00335"/>
    </source>
</evidence>
<dbReference type="InterPro" id="IPR001647">
    <property type="entry name" value="HTH_TetR"/>
</dbReference>
<dbReference type="InterPro" id="IPR039532">
    <property type="entry name" value="TetR_C_Firmicutes"/>
</dbReference>
<dbReference type="Proteomes" id="UP001597180">
    <property type="component" value="Unassembled WGS sequence"/>
</dbReference>
<sequence>MSMKETTDLRVQRTLLCIRDALISLMKEQGFDRTTVRDITSRAMINRATFYLHYEDKYALLRSLVDGMLEELKQTMQLPDHFSAQQLQMSTEVPPVSFVRQFEHLAAHAPFYKVMLGPNGVPGFAGRMEQVIQEALFARQALAQPDERRLSLPRELIIRYATSAHIGIMKHWLEHDMPYSADYMAKQLNRLHMLGPTQLSLPSE</sequence>
<feature type="DNA-binding region" description="H-T-H motif" evidence="2">
    <location>
        <begin position="35"/>
        <end position="54"/>
    </location>
</feature>
<dbReference type="Pfam" id="PF14278">
    <property type="entry name" value="TetR_C_8"/>
    <property type="match status" value="1"/>
</dbReference>
<dbReference type="RefSeq" id="WP_345592087.1">
    <property type="nucleotide sequence ID" value="NZ_BAABJG010000029.1"/>
</dbReference>
<evidence type="ECO:0000256" key="1">
    <source>
        <dbReference type="ARBA" id="ARBA00023125"/>
    </source>
</evidence>
<gene>
    <name evidence="4" type="ORF">ACFQ4B_12945</name>
</gene>
<accession>A0ABW3UMB1</accession>
<reference evidence="5" key="1">
    <citation type="journal article" date="2019" name="Int. J. Syst. Evol. Microbiol.">
        <title>The Global Catalogue of Microorganisms (GCM) 10K type strain sequencing project: providing services to taxonomists for standard genome sequencing and annotation.</title>
        <authorList>
            <consortium name="The Broad Institute Genomics Platform"/>
            <consortium name="The Broad Institute Genome Sequencing Center for Infectious Disease"/>
            <person name="Wu L."/>
            <person name="Ma J."/>
        </authorList>
    </citation>
    <scope>NUCLEOTIDE SEQUENCE [LARGE SCALE GENOMIC DNA]</scope>
    <source>
        <strain evidence="5">CCUG 53270</strain>
    </source>
</reference>
<dbReference type="EMBL" id="JBHTLU010000014">
    <property type="protein sequence ID" value="MFD1221026.1"/>
    <property type="molecule type" value="Genomic_DNA"/>
</dbReference>
<evidence type="ECO:0000313" key="4">
    <source>
        <dbReference type="EMBL" id="MFD1221026.1"/>
    </source>
</evidence>
<dbReference type="Gene3D" id="1.10.357.10">
    <property type="entry name" value="Tetracycline Repressor, domain 2"/>
    <property type="match status" value="1"/>
</dbReference>
<protein>
    <submittedName>
        <fullName evidence="4">TetR/AcrR family transcriptional regulator</fullName>
    </submittedName>
</protein>
<proteinExistence type="predicted"/>
<keyword evidence="5" id="KW-1185">Reference proteome</keyword>
<dbReference type="Pfam" id="PF00440">
    <property type="entry name" value="TetR_N"/>
    <property type="match status" value="1"/>
</dbReference>
<evidence type="ECO:0000259" key="3">
    <source>
        <dbReference type="PROSITE" id="PS50977"/>
    </source>
</evidence>
<dbReference type="PANTHER" id="PTHR43479">
    <property type="entry name" value="ACREF/ENVCD OPERON REPRESSOR-RELATED"/>
    <property type="match status" value="1"/>
</dbReference>
<dbReference type="InterPro" id="IPR009057">
    <property type="entry name" value="Homeodomain-like_sf"/>
</dbReference>
<name>A0ABW3UMB1_9BACL</name>
<organism evidence="4 5">
    <name type="scientific">Paenibacillus vulneris</name>
    <dbReference type="NCBI Taxonomy" id="1133364"/>
    <lineage>
        <taxon>Bacteria</taxon>
        <taxon>Bacillati</taxon>
        <taxon>Bacillota</taxon>
        <taxon>Bacilli</taxon>
        <taxon>Bacillales</taxon>
        <taxon>Paenibacillaceae</taxon>
        <taxon>Paenibacillus</taxon>
    </lineage>
</organism>
<keyword evidence="1 2" id="KW-0238">DNA-binding</keyword>
<dbReference type="PROSITE" id="PS50977">
    <property type="entry name" value="HTH_TETR_2"/>
    <property type="match status" value="1"/>
</dbReference>
<comment type="caution">
    <text evidence="4">The sequence shown here is derived from an EMBL/GenBank/DDBJ whole genome shotgun (WGS) entry which is preliminary data.</text>
</comment>
<evidence type="ECO:0000313" key="5">
    <source>
        <dbReference type="Proteomes" id="UP001597180"/>
    </source>
</evidence>